<comment type="caution">
    <text evidence="4">The sequence shown here is derived from an EMBL/GenBank/DDBJ whole genome shotgun (WGS) entry which is preliminary data.</text>
</comment>
<evidence type="ECO:0000256" key="1">
    <source>
        <dbReference type="HAMAP-Rule" id="MF_00797"/>
    </source>
</evidence>
<accession>A0A327KX96</accession>
<dbReference type="NCBIfam" id="NF010247">
    <property type="entry name" value="PRK13694.1"/>
    <property type="match status" value="1"/>
</dbReference>
<dbReference type="EMBL" id="NPEX01000137">
    <property type="protein sequence ID" value="RAI42654.1"/>
    <property type="molecule type" value="Genomic_DNA"/>
</dbReference>
<dbReference type="InterPro" id="IPR046367">
    <property type="entry name" value="GapR-like_DNA-bd"/>
</dbReference>
<name>A0A327KX96_9BRAD</name>
<dbReference type="OrthoDB" id="9813793at2"/>
<keyword evidence="5" id="KW-1185">Reference proteome</keyword>
<reference evidence="4 5" key="1">
    <citation type="submission" date="2017-07" db="EMBL/GenBank/DDBJ databases">
        <title>Draft Genome Sequences of Select Purple Nonsulfur Bacteria.</title>
        <authorList>
            <person name="Lasarre B."/>
            <person name="Mckinlay J.B."/>
        </authorList>
    </citation>
    <scope>NUCLEOTIDE SEQUENCE [LARGE SCALE GENOMIC DNA]</scope>
    <source>
        <strain evidence="4 5">DSM 5909</strain>
    </source>
</reference>
<dbReference type="Proteomes" id="UP000249130">
    <property type="component" value="Unassembled WGS sequence"/>
</dbReference>
<gene>
    <name evidence="4" type="ORF">CH341_18515</name>
</gene>
<evidence type="ECO:0000256" key="2">
    <source>
        <dbReference type="SAM" id="Coils"/>
    </source>
</evidence>
<evidence type="ECO:0000259" key="3">
    <source>
        <dbReference type="Pfam" id="PF10073"/>
    </source>
</evidence>
<dbReference type="Pfam" id="PF10073">
    <property type="entry name" value="GapR_DNA-bd"/>
    <property type="match status" value="1"/>
</dbReference>
<dbReference type="HAMAP" id="MF_00797">
    <property type="entry name" value="UPF0335"/>
    <property type="match status" value="1"/>
</dbReference>
<feature type="domain" description="GapR-like DNA-binding" evidence="3">
    <location>
        <begin position="33"/>
        <end position="103"/>
    </location>
</feature>
<organism evidence="4 5">
    <name type="scientific">Rhodoplanes roseus</name>
    <dbReference type="NCBI Taxonomy" id="29409"/>
    <lineage>
        <taxon>Bacteria</taxon>
        <taxon>Pseudomonadati</taxon>
        <taxon>Pseudomonadota</taxon>
        <taxon>Alphaproteobacteria</taxon>
        <taxon>Hyphomicrobiales</taxon>
        <taxon>Nitrobacteraceae</taxon>
        <taxon>Rhodoplanes</taxon>
    </lineage>
</organism>
<feature type="coiled-coil region" evidence="2">
    <location>
        <begin position="29"/>
        <end position="63"/>
    </location>
</feature>
<sequence length="105" mass="11357">MGRIATVDQDVETGASDTYAAGADRDLASAAVKGQLRSLVERIETLEEEKKAIADDIKDVFAEAKGNGFDTKALRAVIKLRAQDKDERAEQEAILDTYKAALGMI</sequence>
<dbReference type="GO" id="GO:0003677">
    <property type="term" value="F:DNA binding"/>
    <property type="evidence" value="ECO:0007669"/>
    <property type="project" value="InterPro"/>
</dbReference>
<comment type="similarity">
    <text evidence="1">Belongs to the UPF0335 family.</text>
</comment>
<dbReference type="InterPro" id="IPR018753">
    <property type="entry name" value="GapR-like"/>
</dbReference>
<proteinExistence type="inferred from homology"/>
<dbReference type="AlphaFoldDB" id="A0A327KX96"/>
<dbReference type="RefSeq" id="WP_111420488.1">
    <property type="nucleotide sequence ID" value="NZ_NPEX01000137.1"/>
</dbReference>
<keyword evidence="2" id="KW-0175">Coiled coil</keyword>
<evidence type="ECO:0000313" key="4">
    <source>
        <dbReference type="EMBL" id="RAI42654.1"/>
    </source>
</evidence>
<evidence type="ECO:0000313" key="5">
    <source>
        <dbReference type="Proteomes" id="UP000249130"/>
    </source>
</evidence>
<protein>
    <recommendedName>
        <fullName evidence="1">UPF0335 protein CH341_18515</fullName>
    </recommendedName>
</protein>